<proteinExistence type="predicted"/>
<name>A0ACC6T6B2_9HYPH</name>
<dbReference type="EMBL" id="JAMYRI010000021">
    <property type="protein sequence ID" value="MER9287456.1"/>
    <property type="molecule type" value="Genomic_DNA"/>
</dbReference>
<keyword evidence="2" id="KW-1185">Reference proteome</keyword>
<protein>
    <submittedName>
        <fullName evidence="1">Uncharacterized protein</fullName>
    </submittedName>
</protein>
<evidence type="ECO:0000313" key="1">
    <source>
        <dbReference type="EMBL" id="MER9287456.1"/>
    </source>
</evidence>
<sequence length="514" mass="51785">MSTYKTGTVTVTNGSTVVTGSGTAWAVALVAGGMFSSAGVAVPIASVTDDTHIVLDYNWPGTTATGAGYSIALENAAAASVVSLNTTLSRVLVTLSLAGITPDASGSLTDRAAITLGVGDKGFLFLHAEIGVAFAFYRWTGTAWDGPFPVANSAATGGVSSLVAGTGVTVDNTNPAIPVVKMANMATSRVKGRATAGTGAPEDLTLSQVLDMVGSAAQGDILYRGSSTWTRLAKGTALQTLRQNGALTAPEWATAREVLTANRTYYVLATGSDSNTGLVNSAGGAFQTMQKAMDVIAGTLDLAGFTVTVQIGDGTYTTPLVIKSCVGMASPASLLFQGNTTTPSNVVLSTTSATAVTASGPTAFASISCFKIQTTTSGMGVTADSGAQVLMNKISFGAVANYHVNCFGGAYVSMTGNYTISGNATFHIYCSSGAFVFCAVVGTVTLTGTLSITTFAYAEQSGIIRINGNVYSGSVPTGSKYNANSNANIFTNGAGATYLPGSTAGATSTGGNYT</sequence>
<accession>A0ACC6T6B2</accession>
<reference evidence="1 2" key="1">
    <citation type="journal article" date="2024" name="Proc. Natl. Acad. Sci. U.S.A.">
        <title>The evolutionary genomics of adaptation to stress in wild rhizobium bacteria.</title>
        <authorList>
            <person name="Kehlet-Delgado H."/>
            <person name="Montoya A.P."/>
            <person name="Jensen K.T."/>
            <person name="Wendlandt C.E."/>
            <person name="Dexheimer C."/>
            <person name="Roberts M."/>
            <person name="Torres Martinez L."/>
            <person name="Friesen M.L."/>
            <person name="Griffitts J.S."/>
            <person name="Porter S.S."/>
        </authorList>
    </citation>
    <scope>NUCLEOTIDE SEQUENCE [LARGE SCALE GENOMIC DNA]</scope>
    <source>
        <strain evidence="1 2">M0468</strain>
    </source>
</reference>
<gene>
    <name evidence="1" type="ORF">NKI81_26520</name>
</gene>
<dbReference type="Proteomes" id="UP001480082">
    <property type="component" value="Unassembled WGS sequence"/>
</dbReference>
<organism evidence="1 2">
    <name type="scientific">Mesorhizobium australicum</name>
    <dbReference type="NCBI Taxonomy" id="536018"/>
    <lineage>
        <taxon>Bacteria</taxon>
        <taxon>Pseudomonadati</taxon>
        <taxon>Pseudomonadota</taxon>
        <taxon>Alphaproteobacteria</taxon>
        <taxon>Hyphomicrobiales</taxon>
        <taxon>Phyllobacteriaceae</taxon>
        <taxon>Mesorhizobium</taxon>
    </lineage>
</organism>
<comment type="caution">
    <text evidence="1">The sequence shown here is derived from an EMBL/GenBank/DDBJ whole genome shotgun (WGS) entry which is preliminary data.</text>
</comment>
<evidence type="ECO:0000313" key="2">
    <source>
        <dbReference type="Proteomes" id="UP001480082"/>
    </source>
</evidence>